<comment type="caution">
    <text evidence="2">The sequence shown here is derived from an EMBL/GenBank/DDBJ whole genome shotgun (WGS) entry which is preliminary data.</text>
</comment>
<keyword evidence="1" id="KW-0812">Transmembrane</keyword>
<reference evidence="2 3" key="1">
    <citation type="journal article" date="2020" name="bioRxiv">
        <title>Sequence and annotation of 42 cannabis genomes reveals extensive copy number variation in cannabinoid synthesis and pathogen resistance genes.</title>
        <authorList>
            <person name="Mckernan K.J."/>
            <person name="Helbert Y."/>
            <person name="Kane L.T."/>
            <person name="Ebling H."/>
            <person name="Zhang L."/>
            <person name="Liu B."/>
            <person name="Eaton Z."/>
            <person name="Mclaughlin S."/>
            <person name="Kingan S."/>
            <person name="Baybayan P."/>
            <person name="Concepcion G."/>
            <person name="Jordan M."/>
            <person name="Riva A."/>
            <person name="Barbazuk W."/>
            <person name="Harkins T."/>
        </authorList>
    </citation>
    <scope>NUCLEOTIDE SEQUENCE [LARGE SCALE GENOMIC DNA]</scope>
    <source>
        <strain evidence="3">cv. Jamaican Lion 4</strain>
        <tissue evidence="2">Leaf</tissue>
    </source>
</reference>
<organism evidence="2 3">
    <name type="scientific">Cannabis sativa</name>
    <name type="common">Hemp</name>
    <name type="synonym">Marijuana</name>
    <dbReference type="NCBI Taxonomy" id="3483"/>
    <lineage>
        <taxon>Eukaryota</taxon>
        <taxon>Viridiplantae</taxon>
        <taxon>Streptophyta</taxon>
        <taxon>Embryophyta</taxon>
        <taxon>Tracheophyta</taxon>
        <taxon>Spermatophyta</taxon>
        <taxon>Magnoliopsida</taxon>
        <taxon>eudicotyledons</taxon>
        <taxon>Gunneridae</taxon>
        <taxon>Pentapetalae</taxon>
        <taxon>rosids</taxon>
        <taxon>fabids</taxon>
        <taxon>Rosales</taxon>
        <taxon>Cannabaceae</taxon>
        <taxon>Cannabis</taxon>
    </lineage>
</organism>
<dbReference type="SUPFAM" id="SSF101148">
    <property type="entry name" value="Plant invertase/pectin methylesterase inhibitor"/>
    <property type="match status" value="1"/>
</dbReference>
<protein>
    <submittedName>
        <fullName evidence="2">Uncharacterized protein</fullName>
    </submittedName>
</protein>
<evidence type="ECO:0000256" key="1">
    <source>
        <dbReference type="SAM" id="Phobius"/>
    </source>
</evidence>
<name>A0A7J6DWK4_CANSA</name>
<dbReference type="InterPro" id="IPR035513">
    <property type="entry name" value="Invertase/methylesterase_inhib"/>
</dbReference>
<keyword evidence="1" id="KW-0472">Membrane</keyword>
<gene>
    <name evidence="2" type="ORF">F8388_014979</name>
</gene>
<evidence type="ECO:0000313" key="3">
    <source>
        <dbReference type="Proteomes" id="UP000525078"/>
    </source>
</evidence>
<feature type="transmembrane region" description="Helical" evidence="1">
    <location>
        <begin position="12"/>
        <end position="33"/>
    </location>
</feature>
<proteinExistence type="predicted"/>
<dbReference type="EMBL" id="JAATIP010000365">
    <property type="protein sequence ID" value="KAF4350518.1"/>
    <property type="molecule type" value="Genomic_DNA"/>
</dbReference>
<dbReference type="Gene3D" id="1.20.140.40">
    <property type="entry name" value="Invertase/pectin methylesterase inhibitor family protein"/>
    <property type="match status" value="1"/>
</dbReference>
<accession>A0A7J6DWK4</accession>
<dbReference type="Proteomes" id="UP000525078">
    <property type="component" value="Unassembled WGS sequence"/>
</dbReference>
<dbReference type="AlphaFoldDB" id="A0A7J6DWK4"/>
<keyword evidence="1" id="KW-1133">Transmembrane helix</keyword>
<evidence type="ECO:0000313" key="2">
    <source>
        <dbReference type="EMBL" id="KAF4350518.1"/>
    </source>
</evidence>
<sequence>MSGKVKIPRLVSVNNNVFTVGLVIFIIVIGVNFQIGIINAQFEFEFGPEGIWSDESVDGTLHARLPAFSVASSSHASTATTFCEPCDHKKACMESIDAVISYQHTCLDGIFDSQLKKEILLSGLSNADKLTSNALAIVSSISTIYDAFKIPVKVGGGGRARALTGFGQGRFEFGIGKHGATASWSKGEVVGVEAEVDVALEVAVEVVGG</sequence>